<comment type="caution">
    <text evidence="1">The sequence shown here is derived from an EMBL/GenBank/DDBJ whole genome shotgun (WGS) entry which is preliminary data.</text>
</comment>
<reference evidence="1 2" key="1">
    <citation type="submission" date="2016-03" db="EMBL/GenBank/DDBJ databases">
        <title>Comparative genomics of the ectomycorrhizal sister species Rhizopogon vinicolor and Rhizopogon vesiculosus (Basidiomycota: Boletales) reveals a divergence of the mating type B locus.</title>
        <authorList>
            <person name="Mujic A.B."/>
            <person name="Kuo A."/>
            <person name="Tritt A."/>
            <person name="Lipzen A."/>
            <person name="Chen C."/>
            <person name="Johnson J."/>
            <person name="Sharma A."/>
            <person name="Barry K."/>
            <person name="Grigoriev I.V."/>
            <person name="Spatafora J.W."/>
        </authorList>
    </citation>
    <scope>NUCLEOTIDE SEQUENCE [LARGE SCALE GENOMIC DNA]</scope>
    <source>
        <strain evidence="1 2">AM-OR11-056</strain>
    </source>
</reference>
<accession>A0A1J8Q1R3</accession>
<dbReference type="EMBL" id="LVVM01003399">
    <property type="protein sequence ID" value="OJA15005.1"/>
    <property type="molecule type" value="Genomic_DNA"/>
</dbReference>
<proteinExistence type="predicted"/>
<evidence type="ECO:0000313" key="2">
    <source>
        <dbReference type="Proteomes" id="UP000183567"/>
    </source>
</evidence>
<keyword evidence="2" id="KW-1185">Reference proteome</keyword>
<dbReference type="AlphaFoldDB" id="A0A1J8Q1R3"/>
<dbReference type="OrthoDB" id="2690995at2759"/>
<protein>
    <submittedName>
        <fullName evidence="1">Uncharacterized protein</fullName>
    </submittedName>
</protein>
<evidence type="ECO:0000313" key="1">
    <source>
        <dbReference type="EMBL" id="OJA15005.1"/>
    </source>
</evidence>
<organism evidence="1 2">
    <name type="scientific">Rhizopogon vesiculosus</name>
    <dbReference type="NCBI Taxonomy" id="180088"/>
    <lineage>
        <taxon>Eukaryota</taxon>
        <taxon>Fungi</taxon>
        <taxon>Dikarya</taxon>
        <taxon>Basidiomycota</taxon>
        <taxon>Agaricomycotina</taxon>
        <taxon>Agaricomycetes</taxon>
        <taxon>Agaricomycetidae</taxon>
        <taxon>Boletales</taxon>
        <taxon>Suillineae</taxon>
        <taxon>Rhizopogonaceae</taxon>
        <taxon>Rhizopogon</taxon>
    </lineage>
</organism>
<dbReference type="Proteomes" id="UP000183567">
    <property type="component" value="Unassembled WGS sequence"/>
</dbReference>
<gene>
    <name evidence="1" type="ORF">AZE42_10206</name>
</gene>
<name>A0A1J8Q1R3_9AGAM</name>
<sequence>MPVYRKAFSMADQKMFILTTPAAALLCHPHRHHARVNSSAALLHSSIVLNQLLVNQLNYTKPKRNICPPIPALVPSKLLQYGTNKHYVEAKFCWDCSGDSFASRTGRAPRFFVNRGWMRKANNEKTPELAFHEALILAVHSSGTRHNLAPSPSSTSRQHEFLGRFTSLCHRPQPTIGESMELQQA</sequence>